<evidence type="ECO:0000313" key="2">
    <source>
        <dbReference type="Ensembl" id="ENSTRUP00000065369.1"/>
    </source>
</evidence>
<dbReference type="InParanoid" id="A0A674MVX8"/>
<evidence type="ECO:0000256" key="1">
    <source>
        <dbReference type="SAM" id="MobiDB-lite"/>
    </source>
</evidence>
<dbReference type="Proteomes" id="UP000005226">
    <property type="component" value="Chromosome 1"/>
</dbReference>
<dbReference type="Ensembl" id="ENSTRUT00000070312.1">
    <property type="protein sequence ID" value="ENSTRUP00000065369.1"/>
    <property type="gene ID" value="ENSTRUG00000030523.1"/>
</dbReference>
<protein>
    <submittedName>
        <fullName evidence="2">Uncharacterized protein</fullName>
    </submittedName>
</protein>
<proteinExistence type="predicted"/>
<feature type="region of interest" description="Disordered" evidence="1">
    <location>
        <begin position="1"/>
        <end position="21"/>
    </location>
</feature>
<organism evidence="2 3">
    <name type="scientific">Takifugu rubripes</name>
    <name type="common">Japanese pufferfish</name>
    <name type="synonym">Fugu rubripes</name>
    <dbReference type="NCBI Taxonomy" id="31033"/>
    <lineage>
        <taxon>Eukaryota</taxon>
        <taxon>Metazoa</taxon>
        <taxon>Chordata</taxon>
        <taxon>Craniata</taxon>
        <taxon>Vertebrata</taxon>
        <taxon>Euteleostomi</taxon>
        <taxon>Actinopterygii</taxon>
        <taxon>Neopterygii</taxon>
        <taxon>Teleostei</taxon>
        <taxon>Neoteleostei</taxon>
        <taxon>Acanthomorphata</taxon>
        <taxon>Eupercaria</taxon>
        <taxon>Tetraodontiformes</taxon>
        <taxon>Tetradontoidea</taxon>
        <taxon>Tetraodontidae</taxon>
        <taxon>Takifugu</taxon>
    </lineage>
</organism>
<reference evidence="2 3" key="1">
    <citation type="journal article" date="2011" name="Genome Biol. Evol.">
        <title>Integration of the genetic map and genome assembly of fugu facilitates insights into distinct features of genome evolution in teleosts and mammals.</title>
        <authorList>
            <person name="Kai W."/>
            <person name="Kikuchi K."/>
            <person name="Tohari S."/>
            <person name="Chew A.K."/>
            <person name="Tay A."/>
            <person name="Fujiwara A."/>
            <person name="Hosoya S."/>
            <person name="Suetake H."/>
            <person name="Naruse K."/>
            <person name="Brenner S."/>
            <person name="Suzuki Y."/>
            <person name="Venkatesh B."/>
        </authorList>
    </citation>
    <scope>NUCLEOTIDE SEQUENCE [LARGE SCALE GENOMIC DNA]</scope>
</reference>
<sequence>GDGLVRMGDEVLGGPPSQRGPAVLRRRVRGTRCDIVSCVGHLDGSGMGGGAEQGQVGTAVLAPELQAPEDLLLYLLGSCDVQCA</sequence>
<evidence type="ECO:0000313" key="3">
    <source>
        <dbReference type="Proteomes" id="UP000005226"/>
    </source>
</evidence>
<accession>A0A674MVX8</accession>
<reference evidence="2" key="3">
    <citation type="submission" date="2025-09" db="UniProtKB">
        <authorList>
            <consortium name="Ensembl"/>
        </authorList>
    </citation>
    <scope>IDENTIFICATION</scope>
</reference>
<dbReference type="AlphaFoldDB" id="A0A674MVX8"/>
<name>A0A674MVX8_TAKRU</name>
<reference evidence="2" key="2">
    <citation type="submission" date="2025-08" db="UniProtKB">
        <authorList>
            <consortium name="Ensembl"/>
        </authorList>
    </citation>
    <scope>IDENTIFICATION</scope>
</reference>
<keyword evidence="3" id="KW-1185">Reference proteome</keyword>